<proteinExistence type="predicted"/>
<dbReference type="AlphaFoldDB" id="K0IFR5"/>
<accession>K0IFR5</accession>
<keyword evidence="2" id="KW-1185">Reference proteome</keyword>
<dbReference type="KEGG" id="nga:Ngar_c32910"/>
<evidence type="ECO:0008006" key="3">
    <source>
        <dbReference type="Google" id="ProtNLM"/>
    </source>
</evidence>
<dbReference type="BioCyc" id="CNIT1237085:G1324-3291-MONOMER"/>
<dbReference type="EMBL" id="CP002408">
    <property type="protein sequence ID" value="AFU60206.1"/>
    <property type="molecule type" value="Genomic_DNA"/>
</dbReference>
<dbReference type="HOGENOM" id="CLU_094092_0_0_2"/>
<dbReference type="InParanoid" id="K0IFR5"/>
<evidence type="ECO:0000313" key="1">
    <source>
        <dbReference type="EMBL" id="AFU60206.1"/>
    </source>
</evidence>
<protein>
    <recommendedName>
        <fullName evidence="3">MEDS domain-containing protein</fullName>
    </recommendedName>
</protein>
<organism evidence="1 2">
    <name type="scientific">Nitrososphaera gargensis (strain Ga9.2)</name>
    <dbReference type="NCBI Taxonomy" id="1237085"/>
    <lineage>
        <taxon>Archaea</taxon>
        <taxon>Nitrososphaerota</taxon>
        <taxon>Nitrososphaeria</taxon>
        <taxon>Nitrososphaerales</taxon>
        <taxon>Nitrososphaeraceae</taxon>
        <taxon>Nitrososphaera</taxon>
    </lineage>
</organism>
<dbReference type="Proteomes" id="UP000008037">
    <property type="component" value="Chromosome"/>
</dbReference>
<name>K0IFR5_NITGG</name>
<gene>
    <name evidence="1" type="ordered locus">Ngar_c32910</name>
</gene>
<evidence type="ECO:0000313" key="2">
    <source>
        <dbReference type="Proteomes" id="UP000008037"/>
    </source>
</evidence>
<sequence>MSDLLKTHNISIIEMTNEHSILGIYKKVFDYLAAGFAIIYGVEMDGNNVKRKMAKLNETVLNKSISNGSLIIVDRPLIYAGRYHNPVDWSKNSLAKSILEAKHVSLNIRGIIIFVNPQIELETGNYKEEPLDFENFVGKRFNIPIEVVYCYDLKVVLSLKPSILLKILKIHHLSTIDTNSIHHTMPNKVMMEVATIFEQGLVDIFGKDASELIFKTLSILYGIDKHQIPLKLDIVEQKLENAIGRFNASRVFSAINLRLINECLH</sequence>
<reference evidence="1 2" key="1">
    <citation type="journal article" date="2012" name="Environ. Microbiol.">
        <title>The genome of the ammonia-oxidizing Candidatus Nitrososphaera gargensis: insights into metabolic versatility and environmental adaptations.</title>
        <authorList>
            <person name="Spang A."/>
            <person name="Poehlein A."/>
            <person name="Offre P."/>
            <person name="Zumbragel S."/>
            <person name="Haider S."/>
            <person name="Rychlik N."/>
            <person name="Nowka B."/>
            <person name="Schmeisser C."/>
            <person name="Lebedeva E.V."/>
            <person name="Rattei T."/>
            <person name="Bohm C."/>
            <person name="Schmid M."/>
            <person name="Galushko A."/>
            <person name="Hatzenpichler R."/>
            <person name="Weinmaier T."/>
            <person name="Daniel R."/>
            <person name="Schleper C."/>
            <person name="Spieck E."/>
            <person name="Streit W."/>
            <person name="Wagner M."/>
        </authorList>
    </citation>
    <scope>NUCLEOTIDE SEQUENCE [LARGE SCALE GENOMIC DNA]</scope>
    <source>
        <strain evidence="2">Ga9.2</strain>
    </source>
</reference>